<proteinExistence type="predicted"/>
<keyword evidence="3" id="KW-1185">Reference proteome</keyword>
<gene>
    <name evidence="2" type="ORF">RJT34_14390</name>
</gene>
<organism evidence="2 3">
    <name type="scientific">Clitoria ternatea</name>
    <name type="common">Butterfly pea</name>
    <dbReference type="NCBI Taxonomy" id="43366"/>
    <lineage>
        <taxon>Eukaryota</taxon>
        <taxon>Viridiplantae</taxon>
        <taxon>Streptophyta</taxon>
        <taxon>Embryophyta</taxon>
        <taxon>Tracheophyta</taxon>
        <taxon>Spermatophyta</taxon>
        <taxon>Magnoliopsida</taxon>
        <taxon>eudicotyledons</taxon>
        <taxon>Gunneridae</taxon>
        <taxon>Pentapetalae</taxon>
        <taxon>rosids</taxon>
        <taxon>fabids</taxon>
        <taxon>Fabales</taxon>
        <taxon>Fabaceae</taxon>
        <taxon>Papilionoideae</taxon>
        <taxon>50 kb inversion clade</taxon>
        <taxon>NPAAA clade</taxon>
        <taxon>indigoferoid/millettioid clade</taxon>
        <taxon>Phaseoleae</taxon>
        <taxon>Clitoria</taxon>
    </lineage>
</organism>
<keyword evidence="1" id="KW-0472">Membrane</keyword>
<sequence>MCWLKCSLQLFGSTTSALSHLTLQARKETFGGISLVQICCIMTSSRISFSVKHLYADATEYLPVESHFQVHESGTSTSSAFSHPNSQVSNTKLCDVVKEMEVDASDSNVGFKSEMRLFIVIPIIEITGVVVLTLRNILCFYRTEDRAEIVK</sequence>
<comment type="caution">
    <text evidence="2">The sequence shown here is derived from an EMBL/GenBank/DDBJ whole genome shotgun (WGS) entry which is preliminary data.</text>
</comment>
<evidence type="ECO:0000313" key="3">
    <source>
        <dbReference type="Proteomes" id="UP001359559"/>
    </source>
</evidence>
<keyword evidence="1" id="KW-1133">Transmembrane helix</keyword>
<accession>A0AAN9PMU6</accession>
<feature type="transmembrane region" description="Helical" evidence="1">
    <location>
        <begin position="117"/>
        <end position="138"/>
    </location>
</feature>
<reference evidence="2 3" key="1">
    <citation type="submission" date="2024-01" db="EMBL/GenBank/DDBJ databases">
        <title>The genomes of 5 underutilized Papilionoideae crops provide insights into root nodulation and disease resistance.</title>
        <authorList>
            <person name="Yuan L."/>
        </authorList>
    </citation>
    <scope>NUCLEOTIDE SEQUENCE [LARGE SCALE GENOMIC DNA]</scope>
    <source>
        <strain evidence="2">LY-2023</strain>
        <tissue evidence="2">Leaf</tissue>
    </source>
</reference>
<dbReference type="AlphaFoldDB" id="A0AAN9PMU6"/>
<evidence type="ECO:0000256" key="1">
    <source>
        <dbReference type="SAM" id="Phobius"/>
    </source>
</evidence>
<dbReference type="Proteomes" id="UP001359559">
    <property type="component" value="Unassembled WGS sequence"/>
</dbReference>
<evidence type="ECO:0000313" key="2">
    <source>
        <dbReference type="EMBL" id="KAK7303483.1"/>
    </source>
</evidence>
<protein>
    <submittedName>
        <fullName evidence="2">Uncharacterized protein</fullName>
    </submittedName>
</protein>
<dbReference type="EMBL" id="JAYKXN010000003">
    <property type="protein sequence ID" value="KAK7303483.1"/>
    <property type="molecule type" value="Genomic_DNA"/>
</dbReference>
<keyword evidence="1" id="KW-0812">Transmembrane</keyword>
<name>A0AAN9PMU6_CLITE</name>